<reference evidence="3" key="1">
    <citation type="journal article" date="2015" name="Genome Announc.">
        <title>Genome sequence of the AIDS-associated pathogen Penicillium marneffei (ATCC18224) and its near taxonomic relative Talaromyces stipitatus (ATCC10500).</title>
        <authorList>
            <person name="Nierman W.C."/>
            <person name="Fedorova-Abrams N.D."/>
            <person name="Andrianopoulos A."/>
        </authorList>
    </citation>
    <scope>NUCLEOTIDE SEQUENCE [LARGE SCALE GENOMIC DNA]</scope>
    <source>
        <strain evidence="3">ATCC 10500 / CBS 375.48 / QM 6759 / NRRL 1006</strain>
    </source>
</reference>
<sequence>MLLSPAYSDTFEIMSGPPEHPGQLGRVGDYMDPADPRWSDIHSSPFLGVSHPYQTSPHGSVMLTTNSLADNAYIQARSSPALSHHSQEYPYIDETAVSQGLGITSPYQDFICGPPSSPSFNYQHLQQQQQPQQTMDFYNYSPSPFPVEQPSDKRPKRQVTSTTLPSQRNSPVRILPHPDGLQRLEHERRGGQMIDPHQLEPQKTRPLGRGRRDPQAEEEDAFVENLRAQNLSWKIVAEMFRERYGKNTSEARLQMRMLRRRKSAAAWQETDMNSETHKIKY</sequence>
<dbReference type="InParanoid" id="B8MEH5"/>
<keyword evidence="3" id="KW-1185">Reference proteome</keyword>
<dbReference type="EMBL" id="EQ962656">
    <property type="protein sequence ID" value="EED16602.1"/>
    <property type="molecule type" value="Genomic_DNA"/>
</dbReference>
<feature type="region of interest" description="Disordered" evidence="1">
    <location>
        <begin position="136"/>
        <end position="218"/>
    </location>
</feature>
<organism evidence="2 3">
    <name type="scientific">Talaromyces stipitatus (strain ATCC 10500 / CBS 375.48 / QM 6759 / NRRL 1006)</name>
    <name type="common">Penicillium stipitatum</name>
    <dbReference type="NCBI Taxonomy" id="441959"/>
    <lineage>
        <taxon>Eukaryota</taxon>
        <taxon>Fungi</taxon>
        <taxon>Dikarya</taxon>
        <taxon>Ascomycota</taxon>
        <taxon>Pezizomycotina</taxon>
        <taxon>Eurotiomycetes</taxon>
        <taxon>Eurotiomycetidae</taxon>
        <taxon>Eurotiales</taxon>
        <taxon>Trichocomaceae</taxon>
        <taxon>Talaromyces</taxon>
        <taxon>Talaromyces sect. Talaromyces</taxon>
    </lineage>
</organism>
<dbReference type="eggNOG" id="ENOG502S91F">
    <property type="taxonomic scope" value="Eukaryota"/>
</dbReference>
<dbReference type="GeneID" id="8103650"/>
<proteinExistence type="predicted"/>
<feature type="compositionally biased region" description="Basic and acidic residues" evidence="1">
    <location>
        <begin position="180"/>
        <end position="190"/>
    </location>
</feature>
<evidence type="ECO:0008006" key="4">
    <source>
        <dbReference type="Google" id="ProtNLM"/>
    </source>
</evidence>
<gene>
    <name evidence="2" type="ORF">TSTA_016770</name>
</gene>
<dbReference type="AlphaFoldDB" id="B8MEH5"/>
<evidence type="ECO:0000313" key="3">
    <source>
        <dbReference type="Proteomes" id="UP000001745"/>
    </source>
</evidence>
<dbReference type="VEuPathDB" id="FungiDB:TSTA_016770"/>
<evidence type="ECO:0000256" key="1">
    <source>
        <dbReference type="SAM" id="MobiDB-lite"/>
    </source>
</evidence>
<dbReference type="PhylomeDB" id="B8MEH5"/>
<dbReference type="RefSeq" id="XP_002483836.1">
    <property type="nucleotide sequence ID" value="XM_002483791.1"/>
</dbReference>
<feature type="compositionally biased region" description="Polar residues" evidence="1">
    <location>
        <begin position="158"/>
        <end position="170"/>
    </location>
</feature>
<dbReference type="OMA" id="HSQEFHY"/>
<protein>
    <recommendedName>
        <fullName evidence="4">Myb-like domain-containing protein</fullName>
    </recommendedName>
</protein>
<dbReference type="Proteomes" id="UP000001745">
    <property type="component" value="Unassembled WGS sequence"/>
</dbReference>
<dbReference type="STRING" id="441959.B8MEH5"/>
<evidence type="ECO:0000313" key="2">
    <source>
        <dbReference type="EMBL" id="EED16602.1"/>
    </source>
</evidence>
<name>B8MEH5_TALSN</name>
<accession>B8MEH5</accession>
<dbReference type="OrthoDB" id="5421421at2759"/>
<dbReference type="HOGENOM" id="CLU_053161_0_0_1"/>